<dbReference type="InterPro" id="IPR001543">
    <property type="entry name" value="FliN-like_C"/>
</dbReference>
<name>C0QPA3_PERMH</name>
<keyword evidence="7" id="KW-0472">Membrane</keyword>
<organism evidence="9 10">
    <name type="scientific">Persephonella marina (strain DSM 14350 / EX-H1)</name>
    <dbReference type="NCBI Taxonomy" id="123214"/>
    <lineage>
        <taxon>Bacteria</taxon>
        <taxon>Pseudomonadati</taxon>
        <taxon>Aquificota</taxon>
        <taxon>Aquificia</taxon>
        <taxon>Aquificales</taxon>
        <taxon>Hydrogenothermaceae</taxon>
        <taxon>Persephonella</taxon>
    </lineage>
</organism>
<evidence type="ECO:0000256" key="7">
    <source>
        <dbReference type="ARBA" id="ARBA00023136"/>
    </source>
</evidence>
<dbReference type="InterPro" id="IPR001172">
    <property type="entry name" value="FliN_T3SS_HrcQb"/>
</dbReference>
<keyword evidence="5" id="KW-0145">Chemotaxis</keyword>
<dbReference type="EMBL" id="CP001230">
    <property type="protein sequence ID" value="ACO04499.1"/>
    <property type="molecule type" value="Genomic_DNA"/>
</dbReference>
<keyword evidence="9" id="KW-0966">Cell projection</keyword>
<dbReference type="RefSeq" id="WP_012676737.1">
    <property type="nucleotide sequence ID" value="NC_012440.1"/>
</dbReference>
<evidence type="ECO:0000256" key="5">
    <source>
        <dbReference type="ARBA" id="ARBA00022500"/>
    </source>
</evidence>
<dbReference type="PRINTS" id="PR00956">
    <property type="entry name" value="FLGMOTORFLIN"/>
</dbReference>
<dbReference type="Pfam" id="PF01052">
    <property type="entry name" value="FliMN_C"/>
    <property type="match status" value="1"/>
</dbReference>
<evidence type="ECO:0000256" key="1">
    <source>
        <dbReference type="ARBA" id="ARBA00004413"/>
    </source>
</evidence>
<dbReference type="GO" id="GO:0009425">
    <property type="term" value="C:bacterial-type flagellum basal body"/>
    <property type="evidence" value="ECO:0007669"/>
    <property type="project" value="InterPro"/>
</dbReference>
<keyword evidence="10" id="KW-1185">Reference proteome</keyword>
<dbReference type="GO" id="GO:0006935">
    <property type="term" value="P:chemotaxis"/>
    <property type="evidence" value="ECO:0007669"/>
    <property type="project" value="UniProtKB-KW"/>
</dbReference>
<dbReference type="eggNOG" id="COG1886">
    <property type="taxonomic scope" value="Bacteria"/>
</dbReference>
<dbReference type="OrthoDB" id="9773459at2"/>
<keyword evidence="4" id="KW-1003">Cell membrane</keyword>
<dbReference type="AlphaFoldDB" id="C0QPA3"/>
<dbReference type="GO" id="GO:0071973">
    <property type="term" value="P:bacterial-type flagellum-dependent cell motility"/>
    <property type="evidence" value="ECO:0007669"/>
    <property type="project" value="InterPro"/>
</dbReference>
<comment type="subcellular location">
    <subcellularLocation>
        <location evidence="1">Cell membrane</location>
        <topology evidence="1">Peripheral membrane protein</topology>
        <orientation evidence="1">Cytoplasmic side</orientation>
    </subcellularLocation>
</comment>
<dbReference type="PaxDb" id="123214-PERMA_0711"/>
<protein>
    <recommendedName>
        <fullName evidence="3">Flagellar motor switch protein FliN</fullName>
    </recommendedName>
</protein>
<keyword evidence="9" id="KW-0282">Flagellum</keyword>
<dbReference type="KEGG" id="pmx:PERMA_0711"/>
<dbReference type="Gene3D" id="2.30.330.10">
    <property type="entry name" value="SpoA-like"/>
    <property type="match status" value="1"/>
</dbReference>
<gene>
    <name evidence="9" type="ordered locus">PERMA_0711</name>
</gene>
<dbReference type="Proteomes" id="UP000001366">
    <property type="component" value="Chromosome"/>
</dbReference>
<sequence>MSQEHDISFLKDVTVKVTGEVGRVKKLFIEIITLKEGDIIKLDKHIEDYVELYVKDQLFAVGELIVANEKYGIRVVDLA</sequence>
<evidence type="ECO:0000313" key="9">
    <source>
        <dbReference type="EMBL" id="ACO04499.1"/>
    </source>
</evidence>
<evidence type="ECO:0000256" key="2">
    <source>
        <dbReference type="ARBA" id="ARBA00009226"/>
    </source>
</evidence>
<dbReference type="PANTHER" id="PTHR43484:SF1">
    <property type="entry name" value="FLAGELLAR MOTOR SWITCH PROTEIN FLIN"/>
    <property type="match status" value="1"/>
</dbReference>
<evidence type="ECO:0000256" key="4">
    <source>
        <dbReference type="ARBA" id="ARBA00022475"/>
    </source>
</evidence>
<dbReference type="PANTHER" id="PTHR43484">
    <property type="match status" value="1"/>
</dbReference>
<reference evidence="9 10" key="1">
    <citation type="journal article" date="2009" name="J. Bacteriol.">
        <title>Complete and draft genome sequences of six members of the Aquificales.</title>
        <authorList>
            <person name="Reysenbach A.L."/>
            <person name="Hamamura N."/>
            <person name="Podar M."/>
            <person name="Griffiths E."/>
            <person name="Ferreira S."/>
            <person name="Hochstein R."/>
            <person name="Heidelberg J."/>
            <person name="Johnson J."/>
            <person name="Mead D."/>
            <person name="Pohorille A."/>
            <person name="Sarmiento M."/>
            <person name="Schweighofer K."/>
            <person name="Seshadri R."/>
            <person name="Voytek M.A."/>
        </authorList>
    </citation>
    <scope>NUCLEOTIDE SEQUENCE [LARGE SCALE GENOMIC DNA]</scope>
    <source>
        <strain evidence="10">DSM 14350 / EX-H1</strain>
    </source>
</reference>
<keyword evidence="6" id="KW-0283">Flagellar rotation</keyword>
<dbReference type="HOGENOM" id="CLU_097058_4_4_0"/>
<feature type="domain" description="Flagellar motor switch protein FliN-like C-terminal" evidence="8">
    <location>
        <begin position="10"/>
        <end position="78"/>
    </location>
</feature>
<dbReference type="GO" id="GO:0005886">
    <property type="term" value="C:plasma membrane"/>
    <property type="evidence" value="ECO:0007669"/>
    <property type="project" value="UniProtKB-SubCell"/>
</dbReference>
<comment type="similarity">
    <text evidence="2">Belongs to the FliN/MopA/SpaO family.</text>
</comment>
<dbReference type="GO" id="GO:0016787">
    <property type="term" value="F:hydrolase activity"/>
    <property type="evidence" value="ECO:0007669"/>
    <property type="project" value="UniProtKB-KW"/>
</dbReference>
<proteinExistence type="inferred from homology"/>
<dbReference type="GO" id="GO:0003774">
    <property type="term" value="F:cytoskeletal motor activity"/>
    <property type="evidence" value="ECO:0007669"/>
    <property type="project" value="InterPro"/>
</dbReference>
<dbReference type="STRING" id="123214.PERMA_0711"/>
<evidence type="ECO:0000313" key="10">
    <source>
        <dbReference type="Proteomes" id="UP000001366"/>
    </source>
</evidence>
<dbReference type="InterPro" id="IPR051469">
    <property type="entry name" value="FliN/MopA/SpaO"/>
</dbReference>
<dbReference type="InterPro" id="IPR036429">
    <property type="entry name" value="SpoA-like_sf"/>
</dbReference>
<dbReference type="SUPFAM" id="SSF101801">
    <property type="entry name" value="Surface presentation of antigens (SPOA)"/>
    <property type="match status" value="1"/>
</dbReference>
<evidence type="ECO:0000259" key="8">
    <source>
        <dbReference type="Pfam" id="PF01052"/>
    </source>
</evidence>
<keyword evidence="9" id="KW-0378">Hydrolase</keyword>
<accession>C0QPA3</accession>
<evidence type="ECO:0000256" key="6">
    <source>
        <dbReference type="ARBA" id="ARBA00022779"/>
    </source>
</evidence>
<evidence type="ECO:0000256" key="3">
    <source>
        <dbReference type="ARBA" id="ARBA00021897"/>
    </source>
</evidence>
<keyword evidence="9" id="KW-0969">Cilium</keyword>